<dbReference type="RefSeq" id="WP_169526033.1">
    <property type="nucleotide sequence ID" value="NZ_JAAMPU010000098.1"/>
</dbReference>
<dbReference type="EMBL" id="JAAMPU010000098">
    <property type="protein sequence ID" value="NMH27025.1"/>
    <property type="molecule type" value="Genomic_DNA"/>
</dbReference>
<accession>A0A972FKQ7</accession>
<reference evidence="1" key="1">
    <citation type="submission" date="2020-02" db="EMBL/GenBank/DDBJ databases">
        <title>Flavobacterium sp. genome.</title>
        <authorList>
            <person name="Jung H.S."/>
            <person name="Baek J.H."/>
            <person name="Jeon C.O."/>
        </authorList>
    </citation>
    <scope>NUCLEOTIDE SEQUENCE</scope>
    <source>
        <strain evidence="1">SE-s28</strain>
    </source>
</reference>
<proteinExistence type="predicted"/>
<protein>
    <recommendedName>
        <fullName evidence="3">VCBS repeat-containing protein</fullName>
    </recommendedName>
</protein>
<dbReference type="AlphaFoldDB" id="A0A972FKQ7"/>
<gene>
    <name evidence="1" type="ORF">G6047_03190</name>
</gene>
<evidence type="ECO:0000313" key="2">
    <source>
        <dbReference type="Proteomes" id="UP000712080"/>
    </source>
</evidence>
<keyword evidence="2" id="KW-1185">Reference proteome</keyword>
<name>A0A972FKQ7_9FLAO</name>
<sequence>MKREPFLPDNYYHLKNSGNNFEPLFYEDENYIYFLSLLKKHIHQIATLQSFRLYKNSFEIIVKIKKTNVIPDKYKDRMHQPFANFFIAYTKSINKRYCRSGSLFREHFKRQRLDFGQMKRMKAEMESKIMTSSSSKTSIVWTNPERRVKNIIPDHPGLRKSRFHGLFRIAVCSVITICMLSSFRSVKVSSKSFKIKDTIPQFLYSVFPKLKETAGKDSLFFAYEPFYDEEDGQYLVAGDFMKHGQFNAISASAKDSLMVFYEYQNASWNIIGTEKLCGFDQMEFEDLTGDGQKEILAVSGPNMNGNRSYTIYLKSAISGNVHEAGGFFGRYEVFSATKLKYIYEGSWYADYIQTLYEWREEHLIPVRSVSVGLKNADGRHSGQWIKFERNPALGTNTLVEVFKETYRENSQKHNYIVNHIFDDNFHFR</sequence>
<comment type="caution">
    <text evidence="1">The sequence shown here is derived from an EMBL/GenBank/DDBJ whole genome shotgun (WGS) entry which is preliminary data.</text>
</comment>
<evidence type="ECO:0000313" key="1">
    <source>
        <dbReference type="EMBL" id="NMH27025.1"/>
    </source>
</evidence>
<organism evidence="1 2">
    <name type="scientific">Flavobacterium silvaticum</name>
    <dbReference type="NCBI Taxonomy" id="1852020"/>
    <lineage>
        <taxon>Bacteria</taxon>
        <taxon>Pseudomonadati</taxon>
        <taxon>Bacteroidota</taxon>
        <taxon>Flavobacteriia</taxon>
        <taxon>Flavobacteriales</taxon>
        <taxon>Flavobacteriaceae</taxon>
        <taxon>Flavobacterium</taxon>
    </lineage>
</organism>
<evidence type="ECO:0008006" key="3">
    <source>
        <dbReference type="Google" id="ProtNLM"/>
    </source>
</evidence>
<dbReference type="Proteomes" id="UP000712080">
    <property type="component" value="Unassembled WGS sequence"/>
</dbReference>